<dbReference type="GeneID" id="43653970"/>
<proteinExistence type="predicted"/>
<dbReference type="EMBL" id="ML738097">
    <property type="protein sequence ID" value="KAE8357195.1"/>
    <property type="molecule type" value="Genomic_DNA"/>
</dbReference>
<keyword evidence="1" id="KW-0812">Transmembrane</keyword>
<gene>
    <name evidence="2" type="ORF">BDV27DRAFT_139802</name>
</gene>
<name>A0A5N6ZI73_9EURO</name>
<reference evidence="2 3" key="1">
    <citation type="submission" date="2019-04" db="EMBL/GenBank/DDBJ databases">
        <title>Friends and foes A comparative genomics studyof 23 Aspergillus species from section Flavi.</title>
        <authorList>
            <consortium name="DOE Joint Genome Institute"/>
            <person name="Kjaerbolling I."/>
            <person name="Vesth T."/>
            <person name="Frisvad J.C."/>
            <person name="Nybo J.L."/>
            <person name="Theobald S."/>
            <person name="Kildgaard S."/>
            <person name="Isbrandt T."/>
            <person name="Kuo A."/>
            <person name="Sato A."/>
            <person name="Lyhne E.K."/>
            <person name="Kogle M.E."/>
            <person name="Wiebenga A."/>
            <person name="Kun R.S."/>
            <person name="Lubbers R.J."/>
            <person name="Makela M.R."/>
            <person name="Barry K."/>
            <person name="Chovatia M."/>
            <person name="Clum A."/>
            <person name="Daum C."/>
            <person name="Haridas S."/>
            <person name="He G."/>
            <person name="LaButti K."/>
            <person name="Lipzen A."/>
            <person name="Mondo S."/>
            <person name="Riley R."/>
            <person name="Salamov A."/>
            <person name="Simmons B.A."/>
            <person name="Magnuson J.K."/>
            <person name="Henrissat B."/>
            <person name="Mortensen U.H."/>
            <person name="Larsen T.O."/>
            <person name="Devries R.P."/>
            <person name="Grigoriev I.V."/>
            <person name="Machida M."/>
            <person name="Baker S.E."/>
            <person name="Andersen M.R."/>
        </authorList>
    </citation>
    <scope>NUCLEOTIDE SEQUENCE [LARGE SCALE GENOMIC DNA]</scope>
    <source>
        <strain evidence="2 3">CBS 763.97</strain>
    </source>
</reference>
<keyword evidence="3" id="KW-1185">Reference proteome</keyword>
<keyword evidence="1" id="KW-0472">Membrane</keyword>
<sequence length="65" mass="7171">MVYTGTVDIEILGTDEILCMMEIWVSWFHRCMAGRRLGCGLPGGVFVGGMGLWGVFTEVWVGMVV</sequence>
<dbReference type="AlphaFoldDB" id="A0A5N6ZI73"/>
<protein>
    <submittedName>
        <fullName evidence="2">Uncharacterized protein</fullName>
    </submittedName>
</protein>
<evidence type="ECO:0000313" key="3">
    <source>
        <dbReference type="Proteomes" id="UP000326268"/>
    </source>
</evidence>
<dbReference type="RefSeq" id="XP_031920276.1">
    <property type="nucleotide sequence ID" value="XM_032069524.1"/>
</dbReference>
<feature type="transmembrane region" description="Helical" evidence="1">
    <location>
        <begin position="37"/>
        <end position="56"/>
    </location>
</feature>
<keyword evidence="1" id="KW-1133">Transmembrane helix</keyword>
<evidence type="ECO:0000313" key="2">
    <source>
        <dbReference type="EMBL" id="KAE8357195.1"/>
    </source>
</evidence>
<organism evidence="2 3">
    <name type="scientific">Aspergillus caelatus</name>
    <dbReference type="NCBI Taxonomy" id="61420"/>
    <lineage>
        <taxon>Eukaryota</taxon>
        <taxon>Fungi</taxon>
        <taxon>Dikarya</taxon>
        <taxon>Ascomycota</taxon>
        <taxon>Pezizomycotina</taxon>
        <taxon>Eurotiomycetes</taxon>
        <taxon>Eurotiomycetidae</taxon>
        <taxon>Eurotiales</taxon>
        <taxon>Aspergillaceae</taxon>
        <taxon>Aspergillus</taxon>
        <taxon>Aspergillus subgen. Circumdati</taxon>
    </lineage>
</organism>
<accession>A0A5N6ZI73</accession>
<dbReference type="Proteomes" id="UP000326268">
    <property type="component" value="Unassembled WGS sequence"/>
</dbReference>
<evidence type="ECO:0000256" key="1">
    <source>
        <dbReference type="SAM" id="Phobius"/>
    </source>
</evidence>